<evidence type="ECO:0000256" key="3">
    <source>
        <dbReference type="ARBA" id="ARBA00022679"/>
    </source>
</evidence>
<comment type="caution">
    <text evidence="9">Lacks conserved residue(s) required for the propagation of feature annotation.</text>
</comment>
<evidence type="ECO:0000259" key="10">
    <source>
        <dbReference type="PROSITE" id="PS51186"/>
    </source>
</evidence>
<keyword evidence="6 9" id="KW-0067">ATP-binding</keyword>
<dbReference type="EMBL" id="JAJUBB010000004">
    <property type="protein sequence ID" value="MDD1781205.1"/>
    <property type="molecule type" value="Genomic_DNA"/>
</dbReference>
<evidence type="ECO:0000256" key="2">
    <source>
        <dbReference type="ARBA" id="ARBA00022555"/>
    </source>
</evidence>
<dbReference type="Proteomes" id="UP001149821">
    <property type="component" value="Unassembled WGS sequence"/>
</dbReference>
<dbReference type="InterPro" id="IPR000182">
    <property type="entry name" value="GNAT_dom"/>
</dbReference>
<dbReference type="Gene3D" id="3.40.50.300">
    <property type="entry name" value="P-loop containing nucleotide triphosphate hydrolases"/>
    <property type="match status" value="1"/>
</dbReference>
<dbReference type="InterPro" id="IPR032672">
    <property type="entry name" value="TmcA/NAT10/Kre33"/>
</dbReference>
<dbReference type="InterPro" id="IPR013562">
    <property type="entry name" value="TmcA/NAT10_N"/>
</dbReference>
<evidence type="ECO:0000313" key="11">
    <source>
        <dbReference type="EMBL" id="MDD1781205.1"/>
    </source>
</evidence>
<evidence type="ECO:0000256" key="4">
    <source>
        <dbReference type="ARBA" id="ARBA00022694"/>
    </source>
</evidence>
<proteinExistence type="inferred from homology"/>
<dbReference type="Pfam" id="PF05127">
    <property type="entry name" value="NAT10_TcmA_helicase"/>
    <property type="match status" value="1"/>
</dbReference>
<keyword evidence="8 9" id="KW-0012">Acyltransferase</keyword>
<comment type="subcellular location">
    <subcellularLocation>
        <location evidence="9">Cytoplasm</location>
    </subcellularLocation>
</comment>
<dbReference type="SUPFAM" id="SSF55729">
    <property type="entry name" value="Acyl-CoA N-acyltransferases (Nat)"/>
    <property type="match status" value="1"/>
</dbReference>
<dbReference type="InterPro" id="IPR038321">
    <property type="entry name" value="TmcA_C_sf"/>
</dbReference>
<dbReference type="PANTHER" id="PTHR10925">
    <property type="entry name" value="N-ACETYLTRANSFERASE 10"/>
    <property type="match status" value="1"/>
</dbReference>
<dbReference type="InterPro" id="IPR027417">
    <property type="entry name" value="P-loop_NTPase"/>
</dbReference>
<dbReference type="HAMAP" id="MF_01886">
    <property type="entry name" value="tRNA_acetyltr_TmcA"/>
    <property type="match status" value="1"/>
</dbReference>
<protein>
    <recommendedName>
        <fullName evidence="9">tRNA(Met) cytidine acetyltransferase TmcA</fullName>
        <ecNumber evidence="9">2.3.1.193</ecNumber>
    </recommendedName>
</protein>
<comment type="caution">
    <text evidence="11">The sequence shown here is derived from an EMBL/GenBank/DDBJ whole genome shotgun (WGS) entry which is preliminary data.</text>
</comment>
<evidence type="ECO:0000256" key="5">
    <source>
        <dbReference type="ARBA" id="ARBA00022741"/>
    </source>
</evidence>
<dbReference type="RefSeq" id="WP_274141566.1">
    <property type="nucleotide sequence ID" value="NZ_JAJUBB010000004.1"/>
</dbReference>
<dbReference type="InterPro" id="IPR007807">
    <property type="entry name" value="TcmA/NAT10_helicase"/>
</dbReference>
<keyword evidence="4 9" id="KW-0819">tRNA processing</keyword>
<keyword evidence="2 9" id="KW-0820">tRNA-binding</keyword>
<evidence type="ECO:0000313" key="12">
    <source>
        <dbReference type="Proteomes" id="UP001149821"/>
    </source>
</evidence>
<gene>
    <name evidence="9" type="primary">tmcA</name>
    <name evidence="11" type="ORF">LRP49_08300</name>
</gene>
<evidence type="ECO:0000256" key="6">
    <source>
        <dbReference type="ARBA" id="ARBA00022840"/>
    </source>
</evidence>
<keyword evidence="7 9" id="KW-0694">RNA-binding</keyword>
<dbReference type="GO" id="GO:0016746">
    <property type="term" value="F:acyltransferase activity"/>
    <property type="evidence" value="ECO:0007669"/>
    <property type="project" value="UniProtKB-KW"/>
</dbReference>
<dbReference type="InterPro" id="IPR016181">
    <property type="entry name" value="Acyl_CoA_acyltransferase"/>
</dbReference>
<comment type="function">
    <text evidence="9">Catalyzes the formation of N(4)-acetylcytidine (ac(4)C) at the wobble position of tRNA(Met), by using acetyl-CoA as an acetyl donor and ATP (or GTP).</text>
</comment>
<feature type="binding site" evidence="9">
    <location>
        <begin position="477"/>
        <end position="479"/>
    </location>
    <ligand>
        <name>acetyl-CoA</name>
        <dbReference type="ChEBI" id="CHEBI:57288"/>
    </ligand>
</feature>
<dbReference type="InterPro" id="IPR024914">
    <property type="entry name" value="tRNA_acetyltr_TmcA"/>
</dbReference>
<sequence>MFARIKPIEDTVITEYVSALLALKMSATNNNMRFPVFVKGDNDFIVLMLDALPDVTLVSDDWQERSALPWSKAKQFLGQETGSLVLDIRQSIDVDKVCAISGCVKGGELLIFLVSTENSPFMTRFSRFYSHANAALLSQTQGVHLPTLTSDQFESAHFVDGVTEDQRIAIDGINKVLNGHRRRPLLLVADRGRGKSSALGIAAGQIIASSNKRIVVTSPSISNIETLFKHAIIDTSVQRRGKYTLQSSSGGTVTFVAPDALLRESPDCDILFVDEAAAIPMPMLERMLDNYSRIVFSSTEHGYEGTGRAFSSRFRHMLSDNAKGWKECRLVMPVRWAINDPLEAWLFDAFLFDAEPELPPDSGVLTVRVITKNQLVEDESLLRQLFSLLVTAHYQTSPNDLVQLLNSEHQLIVGAFKGNVLVGAVLGMKEGEFDPELATAVVLGKRRIKGHLLAQSLASHSGIEAPLTQPLLRVVRIAVHPSIRRQGVGQTLIASLEQRAIESGISVIGTSFGCTLSLLSFWSSLSYQSVRLGVQRDAASGAYSLQMIKSLAHKQAWIPQLFELLSSNFLHQLSEQYRDMDTMLLNQLVSKISKATPPSKLAMDQVRLFAAGALGFDLVVGSLWQWFIHWLEKNSNHNEIHSQCCLLLSAKLLQRHGWETVARQHGFNGRKDAENAMRQWIATVIKD</sequence>
<dbReference type="CDD" id="cd04301">
    <property type="entry name" value="NAT_SF"/>
    <property type="match status" value="1"/>
</dbReference>
<feature type="binding site" evidence="9">
    <location>
        <position position="166"/>
    </location>
    <ligand>
        <name>ATP</name>
        <dbReference type="ChEBI" id="CHEBI:30616"/>
    </ligand>
</feature>
<evidence type="ECO:0000256" key="1">
    <source>
        <dbReference type="ARBA" id="ARBA00022490"/>
    </source>
</evidence>
<comment type="similarity">
    <text evidence="9">Belongs to the TmcA family.</text>
</comment>
<reference evidence="11" key="1">
    <citation type="submission" date="2021-12" db="EMBL/GenBank/DDBJ databases">
        <title>Enterovibrio ZSDZ35 sp. nov. and Enterovibrio ZSDZ42 sp. nov., isolated from coastal seawater in Qingdao.</title>
        <authorList>
            <person name="Zhang P."/>
        </authorList>
    </citation>
    <scope>NUCLEOTIDE SEQUENCE</scope>
    <source>
        <strain evidence="11">ZSDZ35</strain>
    </source>
</reference>
<evidence type="ECO:0000256" key="8">
    <source>
        <dbReference type="ARBA" id="ARBA00023315"/>
    </source>
</evidence>
<dbReference type="Gene3D" id="3.40.50.11040">
    <property type="match status" value="1"/>
</dbReference>
<keyword evidence="5 9" id="KW-0547">Nucleotide-binding</keyword>
<feature type="domain" description="N-acetyltransferase" evidence="10">
    <location>
        <begin position="365"/>
        <end position="552"/>
    </location>
</feature>
<keyword evidence="12" id="KW-1185">Reference proteome</keyword>
<evidence type="ECO:0000256" key="7">
    <source>
        <dbReference type="ARBA" id="ARBA00022884"/>
    </source>
</evidence>
<organism evidence="11 12">
    <name type="scientific">Enterovibrio qingdaonensis</name>
    <dbReference type="NCBI Taxonomy" id="2899818"/>
    <lineage>
        <taxon>Bacteria</taxon>
        <taxon>Pseudomonadati</taxon>
        <taxon>Pseudomonadota</taxon>
        <taxon>Gammaproteobacteria</taxon>
        <taxon>Vibrionales</taxon>
        <taxon>Vibrionaceae</taxon>
        <taxon>Enterovibrio</taxon>
    </lineage>
</organism>
<keyword evidence="3 9" id="KW-0808">Transferase</keyword>
<dbReference type="Pfam" id="PF08351">
    <property type="entry name" value="TmcA_N"/>
    <property type="match status" value="1"/>
</dbReference>
<keyword evidence="1 9" id="KW-0963">Cytoplasm</keyword>
<comment type="catalytic activity">
    <reaction evidence="9">
        <text>cytidine(34) in elongator tRNA(Met) + acetyl-CoA + ATP + H2O = N(4)-acetylcytidine(34) in elongator tRNA(Met) + ADP + phosphate + CoA + H(+)</text>
        <dbReference type="Rhea" id="RHEA:43788"/>
        <dbReference type="Rhea" id="RHEA-COMP:10693"/>
        <dbReference type="Rhea" id="RHEA-COMP:10694"/>
        <dbReference type="ChEBI" id="CHEBI:15377"/>
        <dbReference type="ChEBI" id="CHEBI:15378"/>
        <dbReference type="ChEBI" id="CHEBI:30616"/>
        <dbReference type="ChEBI" id="CHEBI:43474"/>
        <dbReference type="ChEBI" id="CHEBI:57287"/>
        <dbReference type="ChEBI" id="CHEBI:57288"/>
        <dbReference type="ChEBI" id="CHEBI:74900"/>
        <dbReference type="ChEBI" id="CHEBI:82748"/>
        <dbReference type="ChEBI" id="CHEBI:456216"/>
        <dbReference type="EC" id="2.3.1.193"/>
    </reaction>
</comment>
<dbReference type="PROSITE" id="PS51186">
    <property type="entry name" value="GNAT"/>
    <property type="match status" value="1"/>
</dbReference>
<feature type="binding site" evidence="9">
    <location>
        <position position="335"/>
    </location>
    <ligand>
        <name>ATP</name>
        <dbReference type="ChEBI" id="CHEBI:30616"/>
    </ligand>
</feature>
<accession>A0ABT5QJP0</accession>
<dbReference type="Gene3D" id="1.20.120.890">
    <property type="entry name" value="tRNA(Met) cytidine acetyltransferase, tail domain"/>
    <property type="match status" value="1"/>
</dbReference>
<dbReference type="EC" id="2.3.1.193" evidence="9"/>
<dbReference type="Gene3D" id="3.40.630.30">
    <property type="match status" value="1"/>
</dbReference>
<name>A0ABT5QJP0_9GAMM</name>
<dbReference type="Pfam" id="PF13718">
    <property type="entry name" value="GNAT_acetyltr_2"/>
    <property type="match status" value="1"/>
</dbReference>
<evidence type="ECO:0000256" key="9">
    <source>
        <dbReference type="HAMAP-Rule" id="MF_01886"/>
    </source>
</evidence>
<dbReference type="PANTHER" id="PTHR10925:SF5">
    <property type="entry name" value="RNA CYTIDINE ACETYLTRANSFERASE"/>
    <property type="match status" value="1"/>
</dbReference>
<dbReference type="SUPFAM" id="SSF52540">
    <property type="entry name" value="P-loop containing nucleoside triphosphate hydrolases"/>
    <property type="match status" value="1"/>
</dbReference>